<dbReference type="GO" id="GO:0016020">
    <property type="term" value="C:membrane"/>
    <property type="evidence" value="ECO:0007669"/>
    <property type="project" value="InterPro"/>
</dbReference>
<proteinExistence type="predicted"/>
<gene>
    <name evidence="6" type="ordered locus">Psesu_0511</name>
</gene>
<feature type="compositionally biased region" description="Pro residues" evidence="3">
    <location>
        <begin position="327"/>
        <end position="336"/>
    </location>
</feature>
<feature type="region of interest" description="Disordered" evidence="3">
    <location>
        <begin position="317"/>
        <end position="370"/>
    </location>
</feature>
<dbReference type="GO" id="GO:0006508">
    <property type="term" value="P:proteolysis"/>
    <property type="evidence" value="ECO:0007669"/>
    <property type="project" value="InterPro"/>
</dbReference>
<organism evidence="6 7">
    <name type="scientific">Pseudoxanthomonas suwonensis (strain 11-1)</name>
    <dbReference type="NCBI Taxonomy" id="743721"/>
    <lineage>
        <taxon>Bacteria</taxon>
        <taxon>Pseudomonadati</taxon>
        <taxon>Pseudomonadota</taxon>
        <taxon>Gammaproteobacteria</taxon>
        <taxon>Lysobacterales</taxon>
        <taxon>Lysobacteraceae</taxon>
        <taxon>Pseudoxanthomonas</taxon>
    </lineage>
</organism>
<dbReference type="AlphaFoldDB" id="E6WQC0"/>
<dbReference type="GO" id="GO:0004222">
    <property type="term" value="F:metalloendopeptidase activity"/>
    <property type="evidence" value="ECO:0007669"/>
    <property type="project" value="InterPro"/>
</dbReference>
<dbReference type="SUPFAM" id="SSF50156">
    <property type="entry name" value="PDZ domain-like"/>
    <property type="match status" value="2"/>
</dbReference>
<name>E6WQC0_PSEUU</name>
<feature type="signal peptide" evidence="4">
    <location>
        <begin position="1"/>
        <end position="27"/>
    </location>
</feature>
<dbReference type="PROSITE" id="PS50106">
    <property type="entry name" value="PDZ"/>
    <property type="match status" value="1"/>
</dbReference>
<evidence type="ECO:0000313" key="6">
    <source>
        <dbReference type="EMBL" id="ADV26369.1"/>
    </source>
</evidence>
<dbReference type="EMBL" id="CP002446">
    <property type="protein sequence ID" value="ADV26369.1"/>
    <property type="molecule type" value="Genomic_DNA"/>
</dbReference>
<sequence length="370" mass="38790">MKRAYQHRRATPWLLACACLLTLPATAATKQAGDVQAEAEMAKARSELARARAELADAARRVAELSRTKAGHDMAAAAQLADGAARARLGVLLGVDPQAGVRIVGVTPGSGAEKAGLRSGDRLLRIRGEAIAGANGEARVEAAREALSRLESGSKVKVTYQRDGREQTVEVAPEPMRVHVFAHRLGGDSTAGGVGQARDLAPQLRSEVLQLSLPGACGGDDCKAPLLSEALRWNGLHLVALDAQLGRYFGAERGVLVLSRGALPGLQSGDVIQQVEGQAVATPAEAMRQMTKKEPGQQARLTVLRDRSARQVQVTVPERMRSLDFVPAPPAPPAPPSGAEMQPPAPPAPPPPPQPTAEVPPPVPGYPTLV</sequence>
<dbReference type="PANTHER" id="PTHR42837:SF2">
    <property type="entry name" value="MEMBRANE METALLOPROTEASE ARASP2, CHLOROPLASTIC-RELATED"/>
    <property type="match status" value="1"/>
</dbReference>
<dbReference type="Pfam" id="PF13180">
    <property type="entry name" value="PDZ_2"/>
    <property type="match status" value="2"/>
</dbReference>
<dbReference type="InterPro" id="IPR036034">
    <property type="entry name" value="PDZ_sf"/>
</dbReference>
<feature type="domain" description="PDZ" evidence="5">
    <location>
        <begin position="77"/>
        <end position="146"/>
    </location>
</feature>
<keyword evidence="4" id="KW-0732">Signal</keyword>
<evidence type="ECO:0000313" key="7">
    <source>
        <dbReference type="Proteomes" id="UP000008632"/>
    </source>
</evidence>
<accession>E6WQC0</accession>
<feature type="compositionally biased region" description="Pro residues" evidence="3">
    <location>
        <begin position="343"/>
        <end position="370"/>
    </location>
</feature>
<dbReference type="InterPro" id="IPR001478">
    <property type="entry name" value="PDZ"/>
</dbReference>
<protein>
    <submittedName>
        <fullName evidence="6">PDZ/DHR/GLGF domain protein</fullName>
    </submittedName>
</protein>
<dbReference type="Gene3D" id="2.30.42.10">
    <property type="match status" value="2"/>
</dbReference>
<comment type="cofactor">
    <cofactor evidence="1">
        <name>Zn(2+)</name>
        <dbReference type="ChEBI" id="CHEBI:29105"/>
    </cofactor>
</comment>
<reference evidence="6 7" key="1">
    <citation type="submission" date="2011-01" db="EMBL/GenBank/DDBJ databases">
        <title>Complete sequence of Pseudoxanthomonas suwonensis 11-1.</title>
        <authorList>
            <consortium name="US DOE Joint Genome Institute"/>
            <person name="Lucas S."/>
            <person name="Copeland A."/>
            <person name="Lapidus A."/>
            <person name="Cheng J.-F."/>
            <person name="Goodwin L."/>
            <person name="Pitluck S."/>
            <person name="Teshima H."/>
            <person name="Detter J.C."/>
            <person name="Han C."/>
            <person name="Tapia R."/>
            <person name="Land M."/>
            <person name="Hauser L."/>
            <person name="Kyrpides N."/>
            <person name="Ivanova N."/>
            <person name="Ovchinnikova G."/>
            <person name="Siebers A.K."/>
            <person name="Allgaier M."/>
            <person name="Thelen M.P."/>
            <person name="Hugenholtz P."/>
            <person name="Gladden J."/>
            <person name="Woyke T."/>
        </authorList>
    </citation>
    <scope>NUCLEOTIDE SEQUENCE [LARGE SCALE GENOMIC DNA]</scope>
    <source>
        <strain evidence="7">11-1</strain>
    </source>
</reference>
<dbReference type="InterPro" id="IPR004387">
    <property type="entry name" value="Pept_M50_Zn"/>
</dbReference>
<evidence type="ECO:0000259" key="5">
    <source>
        <dbReference type="PROSITE" id="PS50106"/>
    </source>
</evidence>
<dbReference type="PANTHER" id="PTHR42837">
    <property type="entry name" value="REGULATOR OF SIGMA-E PROTEASE RSEP"/>
    <property type="match status" value="1"/>
</dbReference>
<keyword evidence="7" id="KW-1185">Reference proteome</keyword>
<feature type="coiled-coil region" evidence="2">
    <location>
        <begin position="34"/>
        <end position="68"/>
    </location>
</feature>
<dbReference type="KEGG" id="psu:Psesu_0511"/>
<evidence type="ECO:0000256" key="4">
    <source>
        <dbReference type="SAM" id="SignalP"/>
    </source>
</evidence>
<feature type="chain" id="PRO_5003214933" evidence="4">
    <location>
        <begin position="28"/>
        <end position="370"/>
    </location>
</feature>
<evidence type="ECO:0000256" key="3">
    <source>
        <dbReference type="SAM" id="MobiDB-lite"/>
    </source>
</evidence>
<dbReference type="Proteomes" id="UP000008632">
    <property type="component" value="Chromosome"/>
</dbReference>
<dbReference type="RefSeq" id="WP_013534199.1">
    <property type="nucleotide sequence ID" value="NC_014924.1"/>
</dbReference>
<dbReference type="eggNOG" id="COG0265">
    <property type="taxonomic scope" value="Bacteria"/>
</dbReference>
<evidence type="ECO:0000256" key="2">
    <source>
        <dbReference type="SAM" id="Coils"/>
    </source>
</evidence>
<dbReference type="SMART" id="SM00228">
    <property type="entry name" value="PDZ"/>
    <property type="match status" value="2"/>
</dbReference>
<keyword evidence="2" id="KW-0175">Coiled coil</keyword>
<dbReference type="STRING" id="743721.Psesu_0511"/>
<evidence type="ECO:0000256" key="1">
    <source>
        <dbReference type="ARBA" id="ARBA00001947"/>
    </source>
</evidence>
<dbReference type="HOGENOM" id="CLU_747772_0_0_6"/>